<evidence type="ECO:0000256" key="4">
    <source>
        <dbReference type="ARBA" id="ARBA00022605"/>
    </source>
</evidence>
<keyword evidence="7 12" id="KW-0663">Pyridoxal phosphate</keyword>
<evidence type="ECO:0000259" key="13">
    <source>
        <dbReference type="Pfam" id="PF00291"/>
    </source>
</evidence>
<dbReference type="EMBL" id="CP044616">
    <property type="protein sequence ID" value="QRD92407.1"/>
    <property type="molecule type" value="Genomic_DNA"/>
</dbReference>
<name>A0A7U2MYW6_ASPFN</name>
<keyword evidence="9 12" id="KW-0057">Aromatic amino acid biosynthesis</keyword>
<keyword evidence="8" id="KW-0560">Oxidoreductase</keyword>
<sequence>MPKYAKDQPIGFKNTIERVAIVGAGGTVGSHITNTLLKTGRHTVTALSRKDSGNKLPEGVLVAPVDYDDEATLVAALKDQQFLIITMAPTAPRDTHSKLVQAAAKAGIPYVMPNGYGGDIEDIKLGEETLLGPVAKANRDEIERLGMQWITVCCGFWYDYSLAGGEARFGFDFDKRSLTIYDDGNTKNSTSTLSQVGRAVAKVLSLKELPEDENDKSLTLSTFLNKGVYVKSFVVSQNDMFDSVKRVTGTTDADWTITHEDTKKRYEDGLALMKLGNMAGFGKMLYARAFYPDHPNDLSKKAQNDLLGLPDESLDEATKVGINMVKELQLRDEPFPSSLFDRAQEQTITAPRLRGLVMMPDAKPYSQSYPDAEGCFGQFGGKHYPPEVQPALEEPANTYQELRQSPEFQRALNKARIGLQGRPTPVHYLETISKQVGGAQIYVKREDLNHTGAHKINHCVGFALLAKKLGKTKLIAETGAGQHGVALATAAAYFGLECEVHMGEIDVSKQSSNVGRVQLLGARVVSATAGQSALKEASDSAFNAYVEQHKHALYAIGSAIGPHPFPLIVRDFQSVVGQEAREQFLSITNGSLPEHVVACVAGGSNAMGMYSAFLDDPGVVLHAVEPLGKSDELGQHAATLSYGKPGTLHGARSIVLQHDDGTPANVSSVASGLVYPGIGPEMAMLHEAGRISVATISDDEVISTFFRMAKFEGIIPALESAHAVAFAIRLASQRPSSERILVNLSGRGDKDVEYVLQNYGTGQ</sequence>
<dbReference type="VEuPathDB" id="FungiDB:AFLA_013787"/>
<dbReference type="SUPFAM" id="SSF51735">
    <property type="entry name" value="NAD(P)-binding Rossmann-fold domains"/>
    <property type="match status" value="1"/>
</dbReference>
<dbReference type="EC" id="4.2.1.20" evidence="3 12"/>
<evidence type="ECO:0000256" key="2">
    <source>
        <dbReference type="ARBA" id="ARBA00004733"/>
    </source>
</evidence>
<dbReference type="InterPro" id="IPR006654">
    <property type="entry name" value="Trp_synth_beta"/>
</dbReference>
<dbReference type="GO" id="GO:0016491">
    <property type="term" value="F:oxidoreductase activity"/>
    <property type="evidence" value="ECO:0007669"/>
    <property type="project" value="UniProtKB-KW"/>
</dbReference>
<feature type="domain" description="NAD(P)-binding" evidence="14">
    <location>
        <begin position="23"/>
        <end position="158"/>
    </location>
</feature>
<evidence type="ECO:0000256" key="3">
    <source>
        <dbReference type="ARBA" id="ARBA00012043"/>
    </source>
</evidence>
<dbReference type="InterPro" id="IPR001926">
    <property type="entry name" value="TrpB-like_PALP"/>
</dbReference>
<dbReference type="CDD" id="cd06446">
    <property type="entry name" value="Trp-synth_B"/>
    <property type="match status" value="1"/>
</dbReference>
<evidence type="ECO:0000256" key="1">
    <source>
        <dbReference type="ARBA" id="ARBA00001933"/>
    </source>
</evidence>
<organism evidence="15 16">
    <name type="scientific">Aspergillus flavus (strain ATCC 200026 / FGSC A1120 / IAM 13836 / NRRL 3357 / JCM 12722 / SRRC 167)</name>
    <dbReference type="NCBI Taxonomy" id="332952"/>
    <lineage>
        <taxon>Eukaryota</taxon>
        <taxon>Fungi</taxon>
        <taxon>Dikarya</taxon>
        <taxon>Ascomycota</taxon>
        <taxon>Pezizomycotina</taxon>
        <taxon>Eurotiomycetes</taxon>
        <taxon>Eurotiomycetidae</taxon>
        <taxon>Eurotiales</taxon>
        <taxon>Aspergillaceae</taxon>
        <taxon>Aspergillus</taxon>
        <taxon>Aspergillus subgen. Circumdati</taxon>
    </lineage>
</organism>
<feature type="domain" description="Tryptophan synthase beta chain-like PALP" evidence="13">
    <location>
        <begin position="420"/>
        <end position="746"/>
    </location>
</feature>
<evidence type="ECO:0000256" key="11">
    <source>
        <dbReference type="ARBA" id="ARBA00049047"/>
    </source>
</evidence>
<accession>A0A7U2MYW6</accession>
<dbReference type="GO" id="GO:0004834">
    <property type="term" value="F:tryptophan synthase activity"/>
    <property type="evidence" value="ECO:0007669"/>
    <property type="project" value="UniProtKB-EC"/>
</dbReference>
<evidence type="ECO:0000256" key="8">
    <source>
        <dbReference type="ARBA" id="ARBA00023002"/>
    </source>
</evidence>
<dbReference type="InterPro" id="IPR045312">
    <property type="entry name" value="PCBER-like"/>
</dbReference>
<dbReference type="Gene3D" id="3.40.50.720">
    <property type="entry name" value="NAD(P)-binding Rossmann-like Domain"/>
    <property type="match status" value="1"/>
</dbReference>
<comment type="catalytic activity">
    <reaction evidence="11 12">
        <text>(1S,2R)-1-C-(indol-3-yl)glycerol 3-phosphate + L-serine = D-glyceraldehyde 3-phosphate + L-tryptophan + H2O</text>
        <dbReference type="Rhea" id="RHEA:10532"/>
        <dbReference type="ChEBI" id="CHEBI:15377"/>
        <dbReference type="ChEBI" id="CHEBI:33384"/>
        <dbReference type="ChEBI" id="CHEBI:57912"/>
        <dbReference type="ChEBI" id="CHEBI:58866"/>
        <dbReference type="ChEBI" id="CHEBI:59776"/>
        <dbReference type="EC" id="4.2.1.20"/>
    </reaction>
</comment>
<protein>
    <recommendedName>
        <fullName evidence="3 12">Tryptophan synthase</fullName>
        <ecNumber evidence="3 12">4.2.1.20</ecNumber>
    </recommendedName>
</protein>
<evidence type="ECO:0000256" key="5">
    <source>
        <dbReference type="ARBA" id="ARBA00022822"/>
    </source>
</evidence>
<dbReference type="AlphaFoldDB" id="A0A7U2MYW6"/>
<dbReference type="InterPro" id="IPR036052">
    <property type="entry name" value="TrpB-like_PALP_sf"/>
</dbReference>
<dbReference type="Pfam" id="PF13460">
    <property type="entry name" value="NAD_binding_10"/>
    <property type="match status" value="1"/>
</dbReference>
<dbReference type="Proteomes" id="UP000596276">
    <property type="component" value="Chromosome 8"/>
</dbReference>
<dbReference type="Gene3D" id="3.90.25.10">
    <property type="entry name" value="UDP-galactose 4-epimerase, domain 1"/>
    <property type="match status" value="1"/>
</dbReference>
<keyword evidence="4 12" id="KW-0028">Amino-acid biosynthesis</keyword>
<evidence type="ECO:0000313" key="16">
    <source>
        <dbReference type="Proteomes" id="UP000596276"/>
    </source>
</evidence>
<keyword evidence="5 12" id="KW-0822">Tryptophan biosynthesis</keyword>
<evidence type="ECO:0000256" key="9">
    <source>
        <dbReference type="ARBA" id="ARBA00023141"/>
    </source>
</evidence>
<evidence type="ECO:0000259" key="14">
    <source>
        <dbReference type="Pfam" id="PF13460"/>
    </source>
</evidence>
<evidence type="ECO:0000256" key="7">
    <source>
        <dbReference type="ARBA" id="ARBA00022898"/>
    </source>
</evidence>
<dbReference type="PANTHER" id="PTHR48077">
    <property type="entry name" value="TRYPTOPHAN SYNTHASE-RELATED"/>
    <property type="match status" value="1"/>
</dbReference>
<keyword evidence="10 12" id="KW-0456">Lyase</keyword>
<keyword evidence="16" id="KW-1185">Reference proteome</keyword>
<proteinExistence type="inferred from homology"/>
<gene>
    <name evidence="15" type="ORF">F9C07_12379</name>
</gene>
<evidence type="ECO:0000256" key="10">
    <source>
        <dbReference type="ARBA" id="ARBA00023239"/>
    </source>
</evidence>
<comment type="pathway">
    <text evidence="2 12">Amino-acid biosynthesis; L-tryptophan biosynthesis; L-tryptophan from chorismate: step 5/5.</text>
</comment>
<evidence type="ECO:0000313" key="15">
    <source>
        <dbReference type="EMBL" id="QRD92407.1"/>
    </source>
</evidence>
<dbReference type="UniPathway" id="UPA00035">
    <property type="reaction ID" value="UER00044"/>
</dbReference>
<dbReference type="InterPro" id="IPR016040">
    <property type="entry name" value="NAD(P)-bd_dom"/>
</dbReference>
<dbReference type="InterPro" id="IPR036291">
    <property type="entry name" value="NAD(P)-bd_dom_sf"/>
</dbReference>
<dbReference type="VEuPathDB" id="FungiDB:AFLA_013788"/>
<reference evidence="16" key="1">
    <citation type="journal article" date="2021" name="G3 (Bethesda)">
        <title>Chromosome assembled and annotated genome sequence of Aspergillus flavus NRRL 3357.</title>
        <authorList>
            <person name="Skerker J.M."/>
            <person name="Pianalto K.M."/>
            <person name="Mondo S.J."/>
            <person name="Yang K."/>
            <person name="Arkin A.P."/>
            <person name="Keller N.P."/>
            <person name="Grigoriev I.V."/>
            <person name="Louise Glass N.L."/>
        </authorList>
    </citation>
    <scope>NUCLEOTIDE SEQUENCE [LARGE SCALE GENOMIC DNA]</scope>
    <source>
        <strain evidence="16">ATCC 200026 / FGSC A1120 / IAM 13836 / NRRL 3357 / JCM 12722 / SRRC 167</strain>
    </source>
</reference>
<keyword evidence="6" id="KW-0521">NADP</keyword>
<comment type="cofactor">
    <cofactor evidence="1 12">
        <name>pyridoxal 5'-phosphate</name>
        <dbReference type="ChEBI" id="CHEBI:597326"/>
    </cofactor>
</comment>
<dbReference type="FunFam" id="3.40.50.1100:FF:000004">
    <property type="entry name" value="Tryptophan synthase beta chain"/>
    <property type="match status" value="1"/>
</dbReference>
<dbReference type="CDD" id="cd05259">
    <property type="entry name" value="PCBER_SDR_a"/>
    <property type="match status" value="1"/>
</dbReference>
<dbReference type="GO" id="GO:0005737">
    <property type="term" value="C:cytoplasm"/>
    <property type="evidence" value="ECO:0007669"/>
    <property type="project" value="TreeGrafter"/>
</dbReference>
<dbReference type="VEuPathDB" id="FungiDB:F9C07_12379"/>
<dbReference type="SUPFAM" id="SSF53686">
    <property type="entry name" value="Tryptophan synthase beta subunit-like PLP-dependent enzymes"/>
    <property type="match status" value="1"/>
</dbReference>
<dbReference type="HAMAP" id="MF_00133">
    <property type="entry name" value="Trp_synth_beta"/>
    <property type="match status" value="1"/>
</dbReference>
<evidence type="ECO:0000256" key="6">
    <source>
        <dbReference type="ARBA" id="ARBA00022857"/>
    </source>
</evidence>
<dbReference type="Pfam" id="PF00291">
    <property type="entry name" value="PALP"/>
    <property type="match status" value="1"/>
</dbReference>
<dbReference type="InterPro" id="IPR023026">
    <property type="entry name" value="Trp_synth_beta/beta-like"/>
</dbReference>
<dbReference type="PANTHER" id="PTHR48077:SF3">
    <property type="entry name" value="TRYPTOPHAN SYNTHASE"/>
    <property type="match status" value="1"/>
</dbReference>
<dbReference type="NCBIfam" id="TIGR00263">
    <property type="entry name" value="trpB"/>
    <property type="match status" value="1"/>
</dbReference>
<evidence type="ECO:0000256" key="12">
    <source>
        <dbReference type="RuleBase" id="RU003663"/>
    </source>
</evidence>
<dbReference type="Gene3D" id="3.40.50.1100">
    <property type="match status" value="2"/>
</dbReference>